<feature type="domain" description="Tify" evidence="4">
    <location>
        <begin position="127"/>
        <end position="162"/>
    </location>
</feature>
<dbReference type="PANTHER" id="PTHR33077:SF90">
    <property type="entry name" value="PROTEIN TIFY 7"/>
    <property type="match status" value="1"/>
</dbReference>
<accession>A0AA88X710</accession>
<feature type="region of interest" description="Disordered" evidence="3">
    <location>
        <begin position="193"/>
        <end position="265"/>
    </location>
</feature>
<comment type="similarity">
    <text evidence="1 2">Belongs to the TIFY/JAZ family.</text>
</comment>
<proteinExistence type="inferred from homology"/>
<gene>
    <name evidence="5" type="ORF">RJ639_031575</name>
</gene>
<protein>
    <recommendedName>
        <fullName evidence="2">Protein TIFY</fullName>
    </recommendedName>
    <alternativeName>
        <fullName evidence="2">Jasmonate ZIM domain-containing protein</fullName>
    </alternativeName>
</protein>
<comment type="caution">
    <text evidence="5">The sequence shown here is derived from an EMBL/GenBank/DDBJ whole genome shotgun (WGS) entry which is preliminary data.</text>
</comment>
<feature type="compositionally biased region" description="Polar residues" evidence="3">
    <location>
        <begin position="249"/>
        <end position="259"/>
    </location>
</feature>
<evidence type="ECO:0000256" key="1">
    <source>
        <dbReference type="ARBA" id="ARBA00008614"/>
    </source>
</evidence>
<keyword evidence="2" id="KW-1184">Jasmonic acid signaling pathway</keyword>
<name>A0AA88X710_9ASTE</name>
<evidence type="ECO:0000313" key="5">
    <source>
        <dbReference type="EMBL" id="KAK3037988.1"/>
    </source>
</evidence>
<keyword evidence="2" id="KW-0539">Nucleus</keyword>
<dbReference type="GO" id="GO:0009611">
    <property type="term" value="P:response to wounding"/>
    <property type="evidence" value="ECO:0007669"/>
    <property type="project" value="UniProtKB-UniRule"/>
</dbReference>
<dbReference type="Pfam" id="PF06200">
    <property type="entry name" value="tify"/>
    <property type="match status" value="1"/>
</dbReference>
<dbReference type="InterPro" id="IPR040390">
    <property type="entry name" value="TIFY/JAZ"/>
</dbReference>
<feature type="non-terminal residue" evidence="5">
    <location>
        <position position="323"/>
    </location>
</feature>
<evidence type="ECO:0000256" key="2">
    <source>
        <dbReference type="RuleBase" id="RU369065"/>
    </source>
</evidence>
<dbReference type="PANTHER" id="PTHR33077">
    <property type="entry name" value="PROTEIN TIFY 4A-RELATED-RELATED"/>
    <property type="match status" value="1"/>
</dbReference>
<dbReference type="Pfam" id="PF09425">
    <property type="entry name" value="Jas_motif"/>
    <property type="match status" value="1"/>
</dbReference>
<dbReference type="Proteomes" id="UP001188597">
    <property type="component" value="Unassembled WGS sequence"/>
</dbReference>
<sequence length="323" mass="33767">AFFNGSAIHWPLSNTFEASNKRQSGEIQRNINQDRQGGTHFSMTAYPGQQNAHSVHLPHDVKMLSSLNTVAMNNPFFTTHFAGAGQNFPGAHMKQQLLGGVPVTAPQSVFPVGSVAGTTEPWFTSKGSRAPAQLTIFYAGTVNVFNDISPEKAQAIMFLAGNGCSAASNVPPPRSQAQAPNPKMAEDVVFVNQPMNTPPSSALSSPLSVSSHPVGQPVGGSAKNDGPVKTTEGLASPVTKVDSPKIPTSAGQVSTTNMIPPSAVPQARKASLARFLEKRKERVMNSAPYNLSMKSAECATPGSNGVSFSATSGPISAGNESSH</sequence>
<organism evidence="5 6">
    <name type="scientific">Escallonia herrerae</name>
    <dbReference type="NCBI Taxonomy" id="1293975"/>
    <lineage>
        <taxon>Eukaryota</taxon>
        <taxon>Viridiplantae</taxon>
        <taxon>Streptophyta</taxon>
        <taxon>Embryophyta</taxon>
        <taxon>Tracheophyta</taxon>
        <taxon>Spermatophyta</taxon>
        <taxon>Magnoliopsida</taxon>
        <taxon>eudicotyledons</taxon>
        <taxon>Gunneridae</taxon>
        <taxon>Pentapetalae</taxon>
        <taxon>asterids</taxon>
        <taxon>campanulids</taxon>
        <taxon>Escalloniales</taxon>
        <taxon>Escalloniaceae</taxon>
        <taxon>Escallonia</taxon>
    </lineage>
</organism>
<evidence type="ECO:0000259" key="4">
    <source>
        <dbReference type="PROSITE" id="PS51320"/>
    </source>
</evidence>
<comment type="domain">
    <text evidence="2">The jas domain is required for interaction with COI1.</text>
</comment>
<dbReference type="InterPro" id="IPR010399">
    <property type="entry name" value="Tify_dom"/>
</dbReference>
<dbReference type="InterPro" id="IPR018467">
    <property type="entry name" value="CCT_CS"/>
</dbReference>
<evidence type="ECO:0000256" key="3">
    <source>
        <dbReference type="SAM" id="MobiDB-lite"/>
    </source>
</evidence>
<dbReference type="EMBL" id="JAVXUP010000108">
    <property type="protein sequence ID" value="KAK3037988.1"/>
    <property type="molecule type" value="Genomic_DNA"/>
</dbReference>
<feature type="compositionally biased region" description="Polar residues" evidence="3">
    <location>
        <begin position="301"/>
        <end position="323"/>
    </location>
</feature>
<dbReference type="SMART" id="SM00979">
    <property type="entry name" value="TIFY"/>
    <property type="match status" value="1"/>
</dbReference>
<dbReference type="PROSITE" id="PS51320">
    <property type="entry name" value="TIFY"/>
    <property type="match status" value="1"/>
</dbReference>
<dbReference type="GO" id="GO:0031347">
    <property type="term" value="P:regulation of defense response"/>
    <property type="evidence" value="ECO:0007669"/>
    <property type="project" value="UniProtKB-UniRule"/>
</dbReference>
<comment type="subcellular location">
    <subcellularLocation>
        <location evidence="2">Nucleus</location>
    </subcellularLocation>
</comment>
<feature type="region of interest" description="Disordered" evidence="3">
    <location>
        <begin position="297"/>
        <end position="323"/>
    </location>
</feature>
<comment type="function">
    <text evidence="2">Repressor of jasmonate responses.</text>
</comment>
<feature type="compositionally biased region" description="Low complexity" evidence="3">
    <location>
        <begin position="198"/>
        <end position="214"/>
    </location>
</feature>
<dbReference type="GO" id="GO:2000022">
    <property type="term" value="P:regulation of jasmonic acid mediated signaling pathway"/>
    <property type="evidence" value="ECO:0007669"/>
    <property type="project" value="UniProtKB-UniRule"/>
</dbReference>
<keyword evidence="6" id="KW-1185">Reference proteome</keyword>
<dbReference type="AlphaFoldDB" id="A0AA88X710"/>
<dbReference type="GO" id="GO:0005634">
    <property type="term" value="C:nucleus"/>
    <property type="evidence" value="ECO:0007669"/>
    <property type="project" value="UniProtKB-SubCell"/>
</dbReference>
<reference evidence="5" key="1">
    <citation type="submission" date="2022-12" db="EMBL/GenBank/DDBJ databases">
        <title>Draft genome assemblies for two species of Escallonia (Escalloniales).</title>
        <authorList>
            <person name="Chanderbali A."/>
            <person name="Dervinis C."/>
            <person name="Anghel I."/>
            <person name="Soltis D."/>
            <person name="Soltis P."/>
            <person name="Zapata F."/>
        </authorList>
    </citation>
    <scope>NUCLEOTIDE SEQUENCE</scope>
    <source>
        <strain evidence="5">UCBG64.0493</strain>
        <tissue evidence="5">Leaf</tissue>
    </source>
</reference>
<evidence type="ECO:0000313" key="6">
    <source>
        <dbReference type="Proteomes" id="UP001188597"/>
    </source>
</evidence>